<gene>
    <name evidence="8" type="primary">Cnig_chr_II.g5630</name>
    <name evidence="8" type="ORF">B9Z55_005630</name>
</gene>
<evidence type="ECO:0000259" key="7">
    <source>
        <dbReference type="PROSITE" id="PS50089"/>
    </source>
</evidence>
<evidence type="ECO:0000256" key="3">
    <source>
        <dbReference type="ARBA" id="ARBA00022833"/>
    </source>
</evidence>
<dbReference type="OrthoDB" id="5874122at2759"/>
<dbReference type="AlphaFoldDB" id="A0A2G5V1M0"/>
<dbReference type="STRING" id="1611254.A0A2G5V1M0"/>
<evidence type="ECO:0000256" key="5">
    <source>
        <dbReference type="SAM" id="Coils"/>
    </source>
</evidence>
<dbReference type="InterPro" id="IPR001841">
    <property type="entry name" value="Znf_RING"/>
</dbReference>
<dbReference type="PANTHER" id="PTHR47156:SF10">
    <property type="entry name" value="E3 UBIQUITIN-PROTEIN LIGASE TRIM-21-RELATED"/>
    <property type="match status" value="1"/>
</dbReference>
<dbReference type="Pfam" id="PF13445">
    <property type="entry name" value="zf-RING_UBOX"/>
    <property type="match status" value="1"/>
</dbReference>
<feature type="compositionally biased region" description="Low complexity" evidence="6">
    <location>
        <begin position="141"/>
        <end position="158"/>
    </location>
</feature>
<feature type="compositionally biased region" description="Basic and acidic residues" evidence="6">
    <location>
        <begin position="166"/>
        <end position="191"/>
    </location>
</feature>
<feature type="region of interest" description="Disordered" evidence="6">
    <location>
        <begin position="22"/>
        <end position="199"/>
    </location>
</feature>
<dbReference type="EMBL" id="PDUG01000002">
    <property type="protein sequence ID" value="PIC45692.1"/>
    <property type="molecule type" value="Genomic_DNA"/>
</dbReference>
<reference evidence="9" key="1">
    <citation type="submission" date="2017-10" db="EMBL/GenBank/DDBJ databases">
        <title>Rapid genome shrinkage in a self-fertile nematode reveals novel sperm competition proteins.</title>
        <authorList>
            <person name="Yin D."/>
            <person name="Schwarz E.M."/>
            <person name="Thomas C.G."/>
            <person name="Felde R.L."/>
            <person name="Korf I.F."/>
            <person name="Cutter A.D."/>
            <person name="Schartner C.M."/>
            <person name="Ralston E.J."/>
            <person name="Meyer B.J."/>
            <person name="Haag E.S."/>
        </authorList>
    </citation>
    <scope>NUCLEOTIDE SEQUENCE [LARGE SCALE GENOMIC DNA]</scope>
    <source>
        <strain evidence="9">JU1422</strain>
    </source>
</reference>
<dbReference type="Gene3D" id="3.30.40.10">
    <property type="entry name" value="Zinc/RING finger domain, C3HC4 (zinc finger)"/>
    <property type="match status" value="1"/>
</dbReference>
<dbReference type="InterPro" id="IPR013083">
    <property type="entry name" value="Znf_RING/FYVE/PHD"/>
</dbReference>
<dbReference type="InterPro" id="IPR017907">
    <property type="entry name" value="Znf_RING_CS"/>
</dbReference>
<dbReference type="PANTHER" id="PTHR47156">
    <property type="entry name" value="PROTEIN CBG20824"/>
    <property type="match status" value="1"/>
</dbReference>
<feature type="compositionally biased region" description="Acidic residues" evidence="6">
    <location>
        <begin position="86"/>
        <end position="101"/>
    </location>
</feature>
<name>A0A2G5V1M0_9PELO</name>
<dbReference type="PROSITE" id="PS00518">
    <property type="entry name" value="ZF_RING_1"/>
    <property type="match status" value="1"/>
</dbReference>
<accession>A0A2G5V1M0</accession>
<keyword evidence="1" id="KW-0479">Metal-binding</keyword>
<sequence>METPKKVIETVVESYQSLIHDFKNRPDRKDSKNEAWKTTTRMDGREERRRRSRSNSSDSSGSAAYHSPYRNHVHSEDEVENRGDNDEYVSDEDTDVEDNGEPDANIVNRWFNAIPVRRQEDSSGSSDDDDSDGDDVEDSDGGSSDGESVDGESNNGESSDGESSDQDSRSDRSSGEDSDGSEHTFRTDRSDSPPLFPNQVIRSQREEIRKMKRRLDSAYRDVEESEYYYRREKEAKIDLERKVERLEKEKYENELDLSSMDYDLKMAEADNRFLTYENEMLSDLTQQYFHSKEEQIKYKDRAKRQLRKRKQECKDLKMEMSQIANADEYRRTIELERSRADNYQILMRNIHARYQNEGQQQSGQDTPLLRSCEICLQKYTDVGRAVPRILVKCGHTVCHACAESLRPREPDGVRCPFCRTLTEVSRRKGVESLPKNFALVS</sequence>
<proteinExistence type="predicted"/>
<dbReference type="SMART" id="SM00184">
    <property type="entry name" value="RING"/>
    <property type="match status" value="1"/>
</dbReference>
<dbReference type="Proteomes" id="UP000230233">
    <property type="component" value="Chromosome II"/>
</dbReference>
<dbReference type="GO" id="GO:0008270">
    <property type="term" value="F:zinc ion binding"/>
    <property type="evidence" value="ECO:0007669"/>
    <property type="project" value="UniProtKB-KW"/>
</dbReference>
<feature type="compositionally biased region" description="Basic and acidic residues" evidence="6">
    <location>
        <begin position="73"/>
        <end position="85"/>
    </location>
</feature>
<evidence type="ECO:0000313" key="9">
    <source>
        <dbReference type="Proteomes" id="UP000230233"/>
    </source>
</evidence>
<dbReference type="InterPro" id="IPR027370">
    <property type="entry name" value="Znf-RING_euk"/>
</dbReference>
<keyword evidence="5" id="KW-0175">Coiled coil</keyword>
<feature type="coiled-coil region" evidence="5">
    <location>
        <begin position="201"/>
        <end position="256"/>
    </location>
</feature>
<feature type="compositionally biased region" description="Basic and acidic residues" evidence="6">
    <location>
        <begin position="22"/>
        <end position="49"/>
    </location>
</feature>
<evidence type="ECO:0000256" key="1">
    <source>
        <dbReference type="ARBA" id="ARBA00022723"/>
    </source>
</evidence>
<feature type="compositionally biased region" description="Acidic residues" evidence="6">
    <location>
        <begin position="126"/>
        <end position="140"/>
    </location>
</feature>
<evidence type="ECO:0000313" key="8">
    <source>
        <dbReference type="EMBL" id="PIC45692.1"/>
    </source>
</evidence>
<evidence type="ECO:0000256" key="2">
    <source>
        <dbReference type="ARBA" id="ARBA00022771"/>
    </source>
</evidence>
<feature type="domain" description="RING-type" evidence="7">
    <location>
        <begin position="372"/>
        <end position="419"/>
    </location>
</feature>
<evidence type="ECO:0000256" key="6">
    <source>
        <dbReference type="SAM" id="MobiDB-lite"/>
    </source>
</evidence>
<dbReference type="PROSITE" id="PS50089">
    <property type="entry name" value="ZF_RING_2"/>
    <property type="match status" value="1"/>
</dbReference>
<keyword evidence="2 4" id="KW-0863">Zinc-finger</keyword>
<dbReference type="SUPFAM" id="SSF57850">
    <property type="entry name" value="RING/U-box"/>
    <property type="match status" value="1"/>
</dbReference>
<keyword evidence="9" id="KW-1185">Reference proteome</keyword>
<organism evidence="8 9">
    <name type="scientific">Caenorhabditis nigoni</name>
    <dbReference type="NCBI Taxonomy" id="1611254"/>
    <lineage>
        <taxon>Eukaryota</taxon>
        <taxon>Metazoa</taxon>
        <taxon>Ecdysozoa</taxon>
        <taxon>Nematoda</taxon>
        <taxon>Chromadorea</taxon>
        <taxon>Rhabditida</taxon>
        <taxon>Rhabditina</taxon>
        <taxon>Rhabditomorpha</taxon>
        <taxon>Rhabditoidea</taxon>
        <taxon>Rhabditidae</taxon>
        <taxon>Peloderinae</taxon>
        <taxon>Caenorhabditis</taxon>
    </lineage>
</organism>
<protein>
    <recommendedName>
        <fullName evidence="7">RING-type domain-containing protein</fullName>
    </recommendedName>
</protein>
<comment type="caution">
    <text evidence="8">The sequence shown here is derived from an EMBL/GenBank/DDBJ whole genome shotgun (WGS) entry which is preliminary data.</text>
</comment>
<evidence type="ECO:0000256" key="4">
    <source>
        <dbReference type="PROSITE-ProRule" id="PRU00175"/>
    </source>
</evidence>
<feature type="coiled-coil region" evidence="5">
    <location>
        <begin position="299"/>
        <end position="326"/>
    </location>
</feature>
<keyword evidence="3" id="KW-0862">Zinc</keyword>
<dbReference type="InterPro" id="IPR052667">
    <property type="entry name" value="E3_ubiquitin-ligase_RING"/>
</dbReference>